<dbReference type="Proteomes" id="UP000305196">
    <property type="component" value="Chromosome 13"/>
</dbReference>
<protein>
    <submittedName>
        <fullName evidence="1">VIR protein</fullName>
    </submittedName>
</protein>
<dbReference type="InterPro" id="IPR008780">
    <property type="entry name" value="Plasmodium_Vir"/>
</dbReference>
<dbReference type="VEuPathDB" id="PlasmoDB:PVP01_1347500"/>
<evidence type="ECO:0000313" key="2">
    <source>
        <dbReference type="Proteomes" id="UP000305196"/>
    </source>
</evidence>
<reference evidence="1 2" key="1">
    <citation type="submission" date="2016-07" db="EMBL/GenBank/DDBJ databases">
        <authorList>
            <consortium name="Pathogen Informatics"/>
        </authorList>
    </citation>
    <scope>NUCLEOTIDE SEQUENCE [LARGE SCALE GENOMIC DNA]</scope>
</reference>
<dbReference type="VEuPathDB" id="PlasmoDB:PVW1_140085300"/>
<gene>
    <name evidence="1" type="ORF">PVC01_130054100</name>
</gene>
<dbReference type="Pfam" id="PF05795">
    <property type="entry name" value="Plasmodium_Vir"/>
    <property type="match status" value="1"/>
</dbReference>
<name>A0A1G4HJF8_PLAVI</name>
<organism evidence="1 2">
    <name type="scientific">Plasmodium vivax</name>
    <name type="common">malaria parasite P. vivax</name>
    <dbReference type="NCBI Taxonomy" id="5855"/>
    <lineage>
        <taxon>Eukaryota</taxon>
        <taxon>Sar</taxon>
        <taxon>Alveolata</taxon>
        <taxon>Apicomplexa</taxon>
        <taxon>Aconoidasida</taxon>
        <taxon>Haemosporida</taxon>
        <taxon>Plasmodiidae</taxon>
        <taxon>Plasmodium</taxon>
        <taxon>Plasmodium (Plasmodium)</taxon>
    </lineage>
</organism>
<evidence type="ECO:0000313" key="1">
    <source>
        <dbReference type="EMBL" id="SCO75051.1"/>
    </source>
</evidence>
<sequence>MYFESWEKSENPSAKELPSQCFYNYLNFFNEELKKNYQECKSRNSPHKGNPNFVKICGNIVTHLKTNYEELNKSDLEDHHCNLLSLWTYEQLHTNYKYAFDRLVPIYGGIEGILSEVFIYPKESKAIGCLCNVSVFSPIKKWKESKDLYDYCVDYDEIIKRAGYSYENCKKYKEYIEGKSALYEEFDELYIPEYKKKNLGFYKKCKGYKPEIVIGQLKCEEKFPDEARAEAIPRDPSLLVPTQFSGRNSGSTDTYGNVLLGVVATSMTSGMIFKFTPLGRRLRNRYGWNNYTAGNLNDGGNMFFAQAHEPFIPLSGESEHHIGYHPA</sequence>
<dbReference type="VEuPathDB" id="PlasmoDB:PVPAM_000017000"/>
<proteinExistence type="predicted"/>
<dbReference type="AlphaFoldDB" id="A0A1G4HJF8"/>
<accession>A0A1G4HJF8</accession>
<dbReference type="EMBL" id="LT615268">
    <property type="protein sequence ID" value="SCO75051.1"/>
    <property type="molecule type" value="Genomic_DNA"/>
</dbReference>